<dbReference type="Proteomes" id="UP000243579">
    <property type="component" value="Unassembled WGS sequence"/>
</dbReference>
<dbReference type="PANTHER" id="PTHR46512">
    <property type="entry name" value="PEPTIDYLPROLYL ISOMERASE"/>
    <property type="match status" value="1"/>
</dbReference>
<dbReference type="Gene3D" id="1.25.40.10">
    <property type="entry name" value="Tetratricopeptide repeat domain"/>
    <property type="match status" value="2"/>
</dbReference>
<sequence length="461" mass="50947">MTSYAAWEKYDVDAAMQQIEEEEKKEVKKQEACAYEKKKGLVVDDAGDSAEVSATKAALAALKAKKAAARKPSATTFVQVPAPFDRVEELERQAALLQRKSLAIQTAMTARGKADALYSKSQYSLAIAEYETVVRSVDDLDALIPQLETSERALEAHATTCTEQHDCSCHHKPETSEPVIKPLPKSSDLKGISLMLRIDALLGLGKCELERCRYGAAADHFKHALLQDANHLEAWRLRGSAFLSMGANLLALLHFNKVVILERTDTGDGAKELADIEGELVRDGPTEDTVYIAARQYLKRPTHKETVERLVALRQEADVIMIEGFHVYANSKYQAIIDTLDELQWTHPALDELRQACHASIAGGLVEMKKDWAGAVRHCEAALRFAPQSASVTFRLGQCLRQVAQFDAAATTLQRALGFVDRWPSSVEAAAGRKLVLDEIERNAFDQSELDPKYIKLQGTT</sequence>
<dbReference type="EMBL" id="JNBR01000578">
    <property type="protein sequence ID" value="OQR90837.1"/>
    <property type="molecule type" value="Genomic_DNA"/>
</dbReference>
<dbReference type="InterPro" id="IPR011990">
    <property type="entry name" value="TPR-like_helical_dom_sf"/>
</dbReference>
<dbReference type="AlphaFoldDB" id="A0A1V9YYV5"/>
<dbReference type="STRING" id="1202772.A0A1V9YYV5"/>
<name>A0A1V9YYV5_ACHHY</name>
<dbReference type="SMART" id="SM00028">
    <property type="entry name" value="TPR"/>
    <property type="match status" value="4"/>
</dbReference>
<reference evidence="1 2" key="1">
    <citation type="journal article" date="2014" name="Genome Biol. Evol.">
        <title>The secreted proteins of Achlya hypogyna and Thraustotheca clavata identify the ancestral oomycete secretome and reveal gene acquisitions by horizontal gene transfer.</title>
        <authorList>
            <person name="Misner I."/>
            <person name="Blouin N."/>
            <person name="Leonard G."/>
            <person name="Richards T.A."/>
            <person name="Lane C.E."/>
        </authorList>
    </citation>
    <scope>NUCLEOTIDE SEQUENCE [LARGE SCALE GENOMIC DNA]</scope>
    <source>
        <strain evidence="1 2">ATCC 48635</strain>
    </source>
</reference>
<protein>
    <submittedName>
        <fullName evidence="1">Uncharacterized protein</fullName>
    </submittedName>
</protein>
<keyword evidence="2" id="KW-1185">Reference proteome</keyword>
<comment type="caution">
    <text evidence="1">The sequence shown here is derived from an EMBL/GenBank/DDBJ whole genome shotgun (WGS) entry which is preliminary data.</text>
</comment>
<dbReference type="InterPro" id="IPR050754">
    <property type="entry name" value="FKBP4/5/8-like"/>
</dbReference>
<organism evidence="1 2">
    <name type="scientific">Achlya hypogyna</name>
    <name type="common">Oomycete</name>
    <name type="synonym">Protoachlya hypogyna</name>
    <dbReference type="NCBI Taxonomy" id="1202772"/>
    <lineage>
        <taxon>Eukaryota</taxon>
        <taxon>Sar</taxon>
        <taxon>Stramenopiles</taxon>
        <taxon>Oomycota</taxon>
        <taxon>Saprolegniomycetes</taxon>
        <taxon>Saprolegniales</taxon>
        <taxon>Achlyaceae</taxon>
        <taxon>Achlya</taxon>
    </lineage>
</organism>
<evidence type="ECO:0000313" key="1">
    <source>
        <dbReference type="EMBL" id="OQR90837.1"/>
    </source>
</evidence>
<dbReference type="SUPFAM" id="SSF48452">
    <property type="entry name" value="TPR-like"/>
    <property type="match status" value="1"/>
</dbReference>
<proteinExistence type="predicted"/>
<dbReference type="InterPro" id="IPR019734">
    <property type="entry name" value="TPR_rpt"/>
</dbReference>
<gene>
    <name evidence="1" type="ORF">ACHHYP_05197</name>
</gene>
<evidence type="ECO:0000313" key="2">
    <source>
        <dbReference type="Proteomes" id="UP000243579"/>
    </source>
</evidence>
<dbReference type="OrthoDB" id="70500at2759"/>
<accession>A0A1V9YYV5</accession>